<dbReference type="AlphaFoldDB" id="A0A7X2TPX4"/>
<dbReference type="Pfam" id="PF07949">
    <property type="entry name" value="YbbR"/>
    <property type="match status" value="3"/>
</dbReference>
<organism evidence="2 3">
    <name type="scientific">Bilifractor porci</name>
    <dbReference type="NCBI Taxonomy" id="2606636"/>
    <lineage>
        <taxon>Bacteria</taxon>
        <taxon>Bacillati</taxon>
        <taxon>Bacillota</taxon>
        <taxon>Clostridia</taxon>
        <taxon>Lachnospirales</taxon>
        <taxon>Lachnospiraceae</taxon>
        <taxon>Bilifractor</taxon>
    </lineage>
</organism>
<dbReference type="PANTHER" id="PTHR37804:SF1">
    <property type="entry name" value="CDAA REGULATORY PROTEIN CDAR"/>
    <property type="match status" value="1"/>
</dbReference>
<evidence type="ECO:0000256" key="1">
    <source>
        <dbReference type="SAM" id="Phobius"/>
    </source>
</evidence>
<dbReference type="Gene3D" id="2.170.120.30">
    <property type="match status" value="2"/>
</dbReference>
<dbReference type="InterPro" id="IPR012505">
    <property type="entry name" value="YbbR"/>
</dbReference>
<gene>
    <name evidence="2" type="ORF">FYJ60_07930</name>
</gene>
<name>A0A7X2TPX4_9FIRM</name>
<evidence type="ECO:0000313" key="2">
    <source>
        <dbReference type="EMBL" id="MST82241.1"/>
    </source>
</evidence>
<dbReference type="Proteomes" id="UP000466864">
    <property type="component" value="Unassembled WGS sequence"/>
</dbReference>
<dbReference type="Gene3D" id="2.170.120.40">
    <property type="entry name" value="YbbR-like domain"/>
    <property type="match status" value="2"/>
</dbReference>
<protein>
    <recommendedName>
        <fullName evidence="4">YbbR-like protein</fullName>
    </recommendedName>
</protein>
<sequence length="441" mass="46428">MGSRFLAKLKENLGLKLLSVLIAVVIWYVVVDVNDPVETESYSVKITVENDSYISNGKQVYHIDDSYKTVTVYLKGNRSVLKNISAEDITVTADLTQIVDMDTDPVMVPLSASCPGISASNITLSRQAIPITIETVDSREFPVTVDVGDSEPGTNYEVGTTTPNPEKVVITGAASIVDSIDTVVAKIDVTGMTQNGTKAATLVISDTSGKQLSEETIADDLTFDGGVPDVTVYVELWKKVSGVTLDVQYSGTPAKGYNVNSVSTTPQTVTLVGDDEAVAELGAEGNKLTIPADMISVSGASSDVTAEINLADILPDNMRVAENTSGTVSVTIQVLSDGSREFSIDVDNIEVDDLSDSLSISYDQTTVAVIVTGTKSVVDAMTASDIKVSIDARNLEEGDMDVTLNVSLPTGVSLSEPVNMKVHVKAKATPTATETPSSAAG</sequence>
<keyword evidence="1" id="KW-0812">Transmembrane</keyword>
<reference evidence="2 3" key="1">
    <citation type="submission" date="2019-08" db="EMBL/GenBank/DDBJ databases">
        <title>In-depth cultivation of the pig gut microbiome towards novel bacterial diversity and tailored functional studies.</title>
        <authorList>
            <person name="Wylensek D."/>
            <person name="Hitch T.C.A."/>
            <person name="Clavel T."/>
        </authorList>
    </citation>
    <scope>NUCLEOTIDE SEQUENCE [LARGE SCALE GENOMIC DNA]</scope>
    <source>
        <strain evidence="2 3">Oil+RF-744-WCA-WT-13</strain>
    </source>
</reference>
<proteinExistence type="predicted"/>
<keyword evidence="3" id="KW-1185">Reference proteome</keyword>
<keyword evidence="1" id="KW-0472">Membrane</keyword>
<accession>A0A7X2TPX4</accession>
<evidence type="ECO:0000313" key="3">
    <source>
        <dbReference type="Proteomes" id="UP000466864"/>
    </source>
</evidence>
<comment type="caution">
    <text evidence="2">The sequence shown here is derived from an EMBL/GenBank/DDBJ whole genome shotgun (WGS) entry which is preliminary data.</text>
</comment>
<evidence type="ECO:0008006" key="4">
    <source>
        <dbReference type="Google" id="ProtNLM"/>
    </source>
</evidence>
<dbReference type="RefSeq" id="WP_154458154.1">
    <property type="nucleotide sequence ID" value="NZ_VUMV01000005.1"/>
</dbReference>
<dbReference type="InterPro" id="IPR053154">
    <property type="entry name" value="c-di-AMP_regulator"/>
</dbReference>
<dbReference type="PANTHER" id="PTHR37804">
    <property type="entry name" value="CDAA REGULATORY PROTEIN CDAR"/>
    <property type="match status" value="1"/>
</dbReference>
<keyword evidence="1" id="KW-1133">Transmembrane helix</keyword>
<dbReference type="EMBL" id="VUMV01000005">
    <property type="protein sequence ID" value="MST82241.1"/>
    <property type="molecule type" value="Genomic_DNA"/>
</dbReference>
<feature type="transmembrane region" description="Helical" evidence="1">
    <location>
        <begin position="12"/>
        <end position="30"/>
    </location>
</feature>